<comment type="subcellular location">
    <subcellularLocation>
        <location evidence="1">Nucleus</location>
    </subcellularLocation>
</comment>
<evidence type="ECO:0000259" key="7">
    <source>
        <dbReference type="PROSITE" id="PS51005"/>
    </source>
</evidence>
<protein>
    <recommendedName>
        <fullName evidence="7">NAC domain-containing protein</fullName>
    </recommendedName>
</protein>
<name>A0AAD5BMN3_AMBAR</name>
<dbReference type="PROSITE" id="PS51005">
    <property type="entry name" value="NAC"/>
    <property type="match status" value="1"/>
</dbReference>
<evidence type="ECO:0000313" key="9">
    <source>
        <dbReference type="Proteomes" id="UP001206925"/>
    </source>
</evidence>
<comment type="caution">
    <text evidence="8">The sequence shown here is derived from an EMBL/GenBank/DDBJ whole genome shotgun (WGS) entry which is preliminary data.</text>
</comment>
<evidence type="ECO:0000256" key="3">
    <source>
        <dbReference type="ARBA" id="ARBA00023125"/>
    </source>
</evidence>
<keyword evidence="5" id="KW-0539">Nucleus</keyword>
<dbReference type="Pfam" id="PF02365">
    <property type="entry name" value="NAM"/>
    <property type="match status" value="1"/>
</dbReference>
<evidence type="ECO:0000256" key="4">
    <source>
        <dbReference type="ARBA" id="ARBA00023163"/>
    </source>
</evidence>
<accession>A0AAD5BMN3</accession>
<feature type="compositionally biased region" description="Polar residues" evidence="6">
    <location>
        <begin position="292"/>
        <end position="301"/>
    </location>
</feature>
<dbReference type="Gene3D" id="2.170.150.80">
    <property type="entry name" value="NAC domain"/>
    <property type="match status" value="1"/>
</dbReference>
<gene>
    <name evidence="8" type="ORF">M8C21_020389</name>
</gene>
<sequence length="397" mass="43792">MDVVPTTKSLPVGYRFRPTDEELINHYLRLKINGLDEQVNCIREVDVCKKEPWDLPDLSSPYVICRLFKKHDGENMDCGDQDDVSPPSVLKSCVEDGQLEPVTPVLTGKENAQPFSNGIAKLEDPGGKDDALVFLECQDHDLDPSKYPVPDLGLEEALQGFWDVSPRNFDSRIFSPLYSQMPLELGAAYNGVGTYGNEQNGLQNQYATNDIEFWNNMLVKSEQSSLNDSGFNGDSFAQNIIPEVHIKENEYSSESDGEVMQIQPLSMDFSFETGAGQSSSVRKVSCSSSSSQNHVAGTNSDLGIKIRSRPAQSVAKGAEVNSQGTAQRRIRMQKKLQALNGHEQKPMGIKESQSASDLSSNVKLKADFHAGIRVHMSKVLVVVGLGVGIACFWKCFY</sequence>
<dbReference type="InterPro" id="IPR036093">
    <property type="entry name" value="NAC_dom_sf"/>
</dbReference>
<keyword evidence="3" id="KW-0238">DNA-binding</keyword>
<proteinExistence type="predicted"/>
<dbReference type="EMBL" id="JAMZMK010011738">
    <property type="protein sequence ID" value="KAI7726170.1"/>
    <property type="molecule type" value="Genomic_DNA"/>
</dbReference>
<dbReference type="SUPFAM" id="SSF101941">
    <property type="entry name" value="NAC domain"/>
    <property type="match status" value="1"/>
</dbReference>
<organism evidence="8 9">
    <name type="scientific">Ambrosia artemisiifolia</name>
    <name type="common">Common ragweed</name>
    <dbReference type="NCBI Taxonomy" id="4212"/>
    <lineage>
        <taxon>Eukaryota</taxon>
        <taxon>Viridiplantae</taxon>
        <taxon>Streptophyta</taxon>
        <taxon>Embryophyta</taxon>
        <taxon>Tracheophyta</taxon>
        <taxon>Spermatophyta</taxon>
        <taxon>Magnoliopsida</taxon>
        <taxon>eudicotyledons</taxon>
        <taxon>Gunneridae</taxon>
        <taxon>Pentapetalae</taxon>
        <taxon>asterids</taxon>
        <taxon>campanulids</taxon>
        <taxon>Asterales</taxon>
        <taxon>Asteraceae</taxon>
        <taxon>Asteroideae</taxon>
        <taxon>Heliantheae alliance</taxon>
        <taxon>Heliantheae</taxon>
        <taxon>Ambrosia</taxon>
    </lineage>
</organism>
<reference evidence="8" key="1">
    <citation type="submission" date="2022-06" db="EMBL/GenBank/DDBJ databases">
        <title>Uncovering the hologenomic basis of an extraordinary plant invasion.</title>
        <authorList>
            <person name="Bieker V.C."/>
            <person name="Martin M.D."/>
            <person name="Gilbert T."/>
            <person name="Hodgins K."/>
            <person name="Battlay P."/>
            <person name="Petersen B."/>
            <person name="Wilson J."/>
        </authorList>
    </citation>
    <scope>NUCLEOTIDE SEQUENCE</scope>
    <source>
        <strain evidence="8">AA19_3_7</strain>
        <tissue evidence="8">Leaf</tissue>
    </source>
</reference>
<dbReference type="GO" id="GO:0005634">
    <property type="term" value="C:nucleus"/>
    <property type="evidence" value="ECO:0007669"/>
    <property type="project" value="UniProtKB-SubCell"/>
</dbReference>
<dbReference type="PANTHER" id="PTHR31989">
    <property type="entry name" value="NAC DOMAIN-CONTAINING PROTEIN 82-RELATED"/>
    <property type="match status" value="1"/>
</dbReference>
<evidence type="ECO:0000256" key="6">
    <source>
        <dbReference type="SAM" id="MobiDB-lite"/>
    </source>
</evidence>
<evidence type="ECO:0000313" key="8">
    <source>
        <dbReference type="EMBL" id="KAI7726170.1"/>
    </source>
</evidence>
<feature type="domain" description="NAC" evidence="7">
    <location>
        <begin position="10"/>
        <end position="180"/>
    </location>
</feature>
<feature type="region of interest" description="Disordered" evidence="6">
    <location>
        <begin position="282"/>
        <end position="301"/>
    </location>
</feature>
<keyword evidence="4" id="KW-0804">Transcription</keyword>
<keyword evidence="9" id="KW-1185">Reference proteome</keyword>
<dbReference type="InterPro" id="IPR003441">
    <property type="entry name" value="NAC-dom"/>
</dbReference>
<evidence type="ECO:0000256" key="5">
    <source>
        <dbReference type="ARBA" id="ARBA00023242"/>
    </source>
</evidence>
<keyword evidence="2" id="KW-0805">Transcription regulation</keyword>
<evidence type="ECO:0000256" key="2">
    <source>
        <dbReference type="ARBA" id="ARBA00023015"/>
    </source>
</evidence>
<dbReference type="Proteomes" id="UP001206925">
    <property type="component" value="Unassembled WGS sequence"/>
</dbReference>
<feature type="compositionally biased region" description="Low complexity" evidence="6">
    <location>
        <begin position="282"/>
        <end position="291"/>
    </location>
</feature>
<dbReference type="GO" id="GO:0006355">
    <property type="term" value="P:regulation of DNA-templated transcription"/>
    <property type="evidence" value="ECO:0007669"/>
    <property type="project" value="InterPro"/>
</dbReference>
<dbReference type="AlphaFoldDB" id="A0AAD5BMN3"/>
<evidence type="ECO:0000256" key="1">
    <source>
        <dbReference type="ARBA" id="ARBA00004123"/>
    </source>
</evidence>
<dbReference type="GO" id="GO:0003677">
    <property type="term" value="F:DNA binding"/>
    <property type="evidence" value="ECO:0007669"/>
    <property type="project" value="UniProtKB-KW"/>
</dbReference>